<dbReference type="InterPro" id="IPR035255">
    <property type="entry name" value="DUF5348"/>
</dbReference>
<protein>
    <recommendedName>
        <fullName evidence="1">DUF5348 domain-containing protein</fullName>
    </recommendedName>
</protein>
<organism evidence="2 3">
    <name type="scientific">Clostridium chromiireducens</name>
    <dbReference type="NCBI Taxonomy" id="225345"/>
    <lineage>
        <taxon>Bacteria</taxon>
        <taxon>Bacillati</taxon>
        <taxon>Bacillota</taxon>
        <taxon>Clostridia</taxon>
        <taxon>Eubacteriales</taxon>
        <taxon>Clostridiaceae</taxon>
        <taxon>Clostridium</taxon>
    </lineage>
</organism>
<reference evidence="2 3" key="1">
    <citation type="submission" date="2018-08" db="EMBL/GenBank/DDBJ databases">
        <title>Genome of Clostridium chromiireducens C1, DSM12136.</title>
        <authorList>
            <person name="Xing M."/>
            <person name="Wei Y."/>
            <person name="Ang E.L."/>
            <person name="Zhao H."/>
            <person name="Zhang Y."/>
        </authorList>
    </citation>
    <scope>NUCLEOTIDE SEQUENCE [LARGE SCALE GENOMIC DNA]</scope>
    <source>
        <strain evidence="2 3">C1</strain>
    </source>
</reference>
<dbReference type="EMBL" id="QXDJ01000001">
    <property type="protein sequence ID" value="RII36777.1"/>
    <property type="molecule type" value="Genomic_DNA"/>
</dbReference>
<comment type="caution">
    <text evidence="2">The sequence shown here is derived from an EMBL/GenBank/DDBJ whole genome shotgun (WGS) entry which is preliminary data.</text>
</comment>
<feature type="domain" description="DUF5348" evidence="1">
    <location>
        <begin position="13"/>
        <end position="64"/>
    </location>
</feature>
<evidence type="ECO:0000313" key="2">
    <source>
        <dbReference type="EMBL" id="RII36777.1"/>
    </source>
</evidence>
<accession>A0A399IWE3</accession>
<dbReference type="Gene3D" id="2.40.10.390">
    <property type="match status" value="1"/>
</dbReference>
<proteinExistence type="predicted"/>
<evidence type="ECO:0000313" key="3">
    <source>
        <dbReference type="Proteomes" id="UP000265930"/>
    </source>
</evidence>
<name>A0A399IWE3_9CLOT</name>
<sequence>MTKDFLKPSKWTNGRWCIGNNELSCGYPISVKIKNRWVQGRVEHTGKSYYFLSDNFRIDLSENLYTRDDYKK</sequence>
<evidence type="ECO:0000259" key="1">
    <source>
        <dbReference type="Pfam" id="PF17295"/>
    </source>
</evidence>
<dbReference type="Pfam" id="PF17295">
    <property type="entry name" value="DUF5348"/>
    <property type="match status" value="1"/>
</dbReference>
<dbReference type="RefSeq" id="WP_119365926.1">
    <property type="nucleotide sequence ID" value="NZ_QXDJ01000001.1"/>
</dbReference>
<gene>
    <name evidence="2" type="ORF">D2A34_05185</name>
</gene>
<dbReference type="Proteomes" id="UP000265930">
    <property type="component" value="Unassembled WGS sequence"/>
</dbReference>
<dbReference type="AlphaFoldDB" id="A0A399IWE3"/>